<organism evidence="1">
    <name type="scientific">Schistocephalus solidus</name>
    <name type="common">Tapeworm</name>
    <dbReference type="NCBI Taxonomy" id="70667"/>
    <lineage>
        <taxon>Eukaryota</taxon>
        <taxon>Metazoa</taxon>
        <taxon>Spiralia</taxon>
        <taxon>Lophotrochozoa</taxon>
        <taxon>Platyhelminthes</taxon>
        <taxon>Cestoda</taxon>
        <taxon>Eucestoda</taxon>
        <taxon>Diphyllobothriidea</taxon>
        <taxon>Diphyllobothriidae</taxon>
        <taxon>Schistocephalus</taxon>
    </lineage>
</organism>
<accession>A0A0X3PDY7</accession>
<sequence>MEALLYKQNRNYENLVVTVRRIAKVVIKHLPDNSYFANKLTLNTMANQVDPHALVLSLSVTHLPTRCFCFSYCNIVLRMFPYAFSSNKRVKVSIFLGRKSCQRTSTHNR</sequence>
<name>A0A0X3PDY7_SCHSO</name>
<reference evidence="1" key="1">
    <citation type="submission" date="2016-01" db="EMBL/GenBank/DDBJ databases">
        <title>Reference transcriptome for the parasite Schistocephalus solidus: insights into the molecular evolution of parasitism.</title>
        <authorList>
            <person name="Hebert F.O."/>
            <person name="Grambauer S."/>
            <person name="Barber I."/>
            <person name="Landry C.R."/>
            <person name="Aubin-Horth N."/>
        </authorList>
    </citation>
    <scope>NUCLEOTIDE SEQUENCE</scope>
</reference>
<protein>
    <submittedName>
        <fullName evidence="1">Uncharacterized protein</fullName>
    </submittedName>
</protein>
<dbReference type="AlphaFoldDB" id="A0A0X3PDY7"/>
<dbReference type="EMBL" id="GEEE01017809">
    <property type="protein sequence ID" value="JAP45416.1"/>
    <property type="molecule type" value="Transcribed_RNA"/>
</dbReference>
<evidence type="ECO:0000313" key="1">
    <source>
        <dbReference type="EMBL" id="JAP45416.1"/>
    </source>
</evidence>
<dbReference type="EMBL" id="GEEE01013627">
    <property type="protein sequence ID" value="JAP49598.1"/>
    <property type="molecule type" value="Transcribed_RNA"/>
</dbReference>
<proteinExistence type="predicted"/>
<gene>
    <name evidence="1" type="ORF">TR120432</name>
</gene>